<protein>
    <submittedName>
        <fullName evidence="2">Uncharacterized protein</fullName>
    </submittedName>
</protein>
<organism evidence="2 3">
    <name type="scientific">Cymbomonas tetramitiformis</name>
    <dbReference type="NCBI Taxonomy" id="36881"/>
    <lineage>
        <taxon>Eukaryota</taxon>
        <taxon>Viridiplantae</taxon>
        <taxon>Chlorophyta</taxon>
        <taxon>Pyramimonadophyceae</taxon>
        <taxon>Pyramimonadales</taxon>
        <taxon>Pyramimonadaceae</taxon>
        <taxon>Cymbomonas</taxon>
    </lineage>
</organism>
<dbReference type="EMBL" id="LGRX02027229">
    <property type="protein sequence ID" value="KAK3249648.1"/>
    <property type="molecule type" value="Genomic_DNA"/>
</dbReference>
<dbReference type="Proteomes" id="UP001190700">
    <property type="component" value="Unassembled WGS sequence"/>
</dbReference>
<keyword evidence="3" id="KW-1185">Reference proteome</keyword>
<accession>A0AAE0C8E0</accession>
<proteinExistence type="predicted"/>
<feature type="region of interest" description="Disordered" evidence="1">
    <location>
        <begin position="1"/>
        <end position="25"/>
    </location>
</feature>
<evidence type="ECO:0000313" key="2">
    <source>
        <dbReference type="EMBL" id="KAK3249648.1"/>
    </source>
</evidence>
<gene>
    <name evidence="2" type="ORF">CYMTET_40928</name>
</gene>
<comment type="caution">
    <text evidence="2">The sequence shown here is derived from an EMBL/GenBank/DDBJ whole genome shotgun (WGS) entry which is preliminary data.</text>
</comment>
<name>A0AAE0C8E0_9CHLO</name>
<evidence type="ECO:0000313" key="3">
    <source>
        <dbReference type="Proteomes" id="UP001190700"/>
    </source>
</evidence>
<dbReference type="AlphaFoldDB" id="A0AAE0C8E0"/>
<evidence type="ECO:0000256" key="1">
    <source>
        <dbReference type="SAM" id="MobiDB-lite"/>
    </source>
</evidence>
<reference evidence="2 3" key="1">
    <citation type="journal article" date="2015" name="Genome Biol. Evol.">
        <title>Comparative Genomics of a Bacterivorous Green Alga Reveals Evolutionary Causalities and Consequences of Phago-Mixotrophic Mode of Nutrition.</title>
        <authorList>
            <person name="Burns J.A."/>
            <person name="Paasch A."/>
            <person name="Narechania A."/>
            <person name="Kim E."/>
        </authorList>
    </citation>
    <scope>NUCLEOTIDE SEQUENCE [LARGE SCALE GENOMIC DNA]</scope>
    <source>
        <strain evidence="2 3">PLY_AMNH</strain>
    </source>
</reference>
<sequence>MNFLNVTAQKADPKPNVKYGQGRPIPDALKAKSAAQPQSENLHTAAQTHVFVVCSTTAYAMCAGSVLRLCNDTLDADDLDTPDRRFTLLLAADDGNFEMHAPDMKLFFQEYKQFARTKNLVRLNNVATHNRLAIELSKMIGQIVHKETSDMYAVMWLTPDLATIEPYVKFLRGICGKAEDRVRVHSISIEQKAVRQPRDHPHARVARTVDRDSLNGTFAKTKITELI</sequence>